<evidence type="ECO:0000313" key="5">
    <source>
        <dbReference type="EMBL" id="GGN40360.1"/>
    </source>
</evidence>
<dbReference type="InterPro" id="IPR005511">
    <property type="entry name" value="SMP-30"/>
</dbReference>
<sequence length="293" mass="31399">MKNVIAATDGKYQLAEGPVWDAPRQRLLWVDIRGGLVLEGTLDGDRITVTQEHRFDEMVSAVAAAEDGTLVVAALQHLVVVHPDGTRTDGPRVIPAGAGRRLNDGGTDPAGRFLVGSLRLDGRSESEVLVRWEQDGRLTPLDKDLTMSNGLAWSADGTLMYSVDTLRRTVFVRDYDVETGGVGERRVHVQLDDGYPDGIVLDAAGQLWVAVYGAGEVHCYTPDGTLSDRLAVPAPHTTSVAFAGPDLHTLVITTATPETDDPRRPATPDSGRLFTVRTAVPGLPVAAWAPPVV</sequence>
<proteinExistence type="inferred from homology"/>
<evidence type="ECO:0000256" key="2">
    <source>
        <dbReference type="PIRSR" id="PIRSR605511-1"/>
    </source>
</evidence>
<dbReference type="GO" id="GO:0004341">
    <property type="term" value="F:gluconolactonase activity"/>
    <property type="evidence" value="ECO:0007669"/>
    <property type="project" value="TreeGrafter"/>
</dbReference>
<protein>
    <submittedName>
        <fullName evidence="5">Calcium-binding protein</fullName>
    </submittedName>
</protein>
<feature type="binding site" evidence="3">
    <location>
        <position position="103"/>
    </location>
    <ligand>
        <name>substrate</name>
    </ligand>
</feature>
<evidence type="ECO:0000259" key="4">
    <source>
        <dbReference type="Pfam" id="PF08450"/>
    </source>
</evidence>
<feature type="binding site" evidence="3">
    <location>
        <position position="197"/>
    </location>
    <ligand>
        <name>a divalent metal cation</name>
        <dbReference type="ChEBI" id="CHEBI:60240"/>
    </ligand>
</feature>
<keyword evidence="6" id="KW-1185">Reference proteome</keyword>
<feature type="binding site" evidence="3">
    <location>
        <position position="149"/>
    </location>
    <ligand>
        <name>a divalent metal cation</name>
        <dbReference type="ChEBI" id="CHEBI:60240"/>
    </ligand>
</feature>
<feature type="binding site" evidence="3">
    <location>
        <position position="121"/>
    </location>
    <ligand>
        <name>substrate</name>
    </ligand>
</feature>
<dbReference type="PANTHER" id="PTHR10907:SF47">
    <property type="entry name" value="REGUCALCIN"/>
    <property type="match status" value="1"/>
</dbReference>
<keyword evidence="3" id="KW-0862">Zinc</keyword>
<dbReference type="Proteomes" id="UP000653411">
    <property type="component" value="Unassembled WGS sequence"/>
</dbReference>
<dbReference type="SUPFAM" id="SSF63829">
    <property type="entry name" value="Calcium-dependent phosphotriesterase"/>
    <property type="match status" value="1"/>
</dbReference>
<reference evidence="5" key="1">
    <citation type="journal article" date="2014" name="Int. J. Syst. Evol. Microbiol.">
        <title>Complete genome sequence of Corynebacterium casei LMG S-19264T (=DSM 44701T), isolated from a smear-ripened cheese.</title>
        <authorList>
            <consortium name="US DOE Joint Genome Institute (JGI-PGF)"/>
            <person name="Walter F."/>
            <person name="Albersmeier A."/>
            <person name="Kalinowski J."/>
            <person name="Ruckert C."/>
        </authorList>
    </citation>
    <scope>NUCLEOTIDE SEQUENCE</scope>
    <source>
        <strain evidence="5">CGMCC 4.7110</strain>
    </source>
</reference>
<comment type="cofactor">
    <cofactor evidence="3">
        <name>Zn(2+)</name>
        <dbReference type="ChEBI" id="CHEBI:29105"/>
    </cofactor>
    <text evidence="3">Binds 1 divalent metal cation per subunit.</text>
</comment>
<feature type="binding site" evidence="3">
    <location>
        <position position="101"/>
    </location>
    <ligand>
        <name>substrate</name>
    </ligand>
</feature>
<evidence type="ECO:0000313" key="6">
    <source>
        <dbReference type="Proteomes" id="UP000653411"/>
    </source>
</evidence>
<reference evidence="5" key="2">
    <citation type="submission" date="2020-09" db="EMBL/GenBank/DDBJ databases">
        <authorList>
            <person name="Sun Q."/>
            <person name="Zhou Y."/>
        </authorList>
    </citation>
    <scope>NUCLEOTIDE SEQUENCE</scope>
    <source>
        <strain evidence="5">CGMCC 4.7110</strain>
    </source>
</reference>
<dbReference type="InterPro" id="IPR013658">
    <property type="entry name" value="SGL"/>
</dbReference>
<organism evidence="5 6">
    <name type="scientific">Streptomyces fuscichromogenes</name>
    <dbReference type="NCBI Taxonomy" id="1324013"/>
    <lineage>
        <taxon>Bacteria</taxon>
        <taxon>Bacillati</taxon>
        <taxon>Actinomycetota</taxon>
        <taxon>Actinomycetes</taxon>
        <taxon>Kitasatosporales</taxon>
        <taxon>Streptomycetaceae</taxon>
        <taxon>Streptomyces</taxon>
    </lineage>
</organism>
<dbReference type="PANTHER" id="PTHR10907">
    <property type="entry name" value="REGUCALCIN"/>
    <property type="match status" value="1"/>
</dbReference>
<evidence type="ECO:0000256" key="1">
    <source>
        <dbReference type="ARBA" id="ARBA00008853"/>
    </source>
</evidence>
<dbReference type="Gene3D" id="2.120.10.30">
    <property type="entry name" value="TolB, C-terminal domain"/>
    <property type="match status" value="1"/>
</dbReference>
<name>A0A918CWK2_9ACTN</name>
<comment type="similarity">
    <text evidence="1">Belongs to the SMP-30/CGR1 family.</text>
</comment>
<evidence type="ECO:0000256" key="3">
    <source>
        <dbReference type="PIRSR" id="PIRSR605511-2"/>
    </source>
</evidence>
<accession>A0A918CWK2</accession>
<dbReference type="AlphaFoldDB" id="A0A918CWK2"/>
<dbReference type="GO" id="GO:0019853">
    <property type="term" value="P:L-ascorbic acid biosynthetic process"/>
    <property type="evidence" value="ECO:0007669"/>
    <property type="project" value="TreeGrafter"/>
</dbReference>
<comment type="caution">
    <text evidence="5">The sequence shown here is derived from an EMBL/GenBank/DDBJ whole genome shotgun (WGS) entry which is preliminary data.</text>
</comment>
<gene>
    <name evidence="5" type="ORF">GCM10011578_087740</name>
</gene>
<feature type="domain" description="SMP-30/Gluconolactonase/LRE-like region" evidence="4">
    <location>
        <begin position="14"/>
        <end position="256"/>
    </location>
</feature>
<dbReference type="EMBL" id="BMML01000032">
    <property type="protein sequence ID" value="GGN40360.1"/>
    <property type="molecule type" value="Genomic_DNA"/>
</dbReference>
<dbReference type="RefSeq" id="WP_189268552.1">
    <property type="nucleotide sequence ID" value="NZ_BMML01000032.1"/>
</dbReference>
<feature type="active site" description="Proton donor/acceptor" evidence="2">
    <location>
        <position position="197"/>
    </location>
</feature>
<dbReference type="PRINTS" id="PR01790">
    <property type="entry name" value="SMP30FAMILY"/>
</dbReference>
<feature type="binding site" evidence="3">
    <location>
        <position position="16"/>
    </location>
    <ligand>
        <name>a divalent metal cation</name>
        <dbReference type="ChEBI" id="CHEBI:60240"/>
    </ligand>
</feature>
<dbReference type="GO" id="GO:0005509">
    <property type="term" value="F:calcium ion binding"/>
    <property type="evidence" value="ECO:0007669"/>
    <property type="project" value="TreeGrafter"/>
</dbReference>
<keyword evidence="3" id="KW-0479">Metal-binding</keyword>
<dbReference type="Pfam" id="PF08450">
    <property type="entry name" value="SGL"/>
    <property type="match status" value="1"/>
</dbReference>
<dbReference type="InterPro" id="IPR011042">
    <property type="entry name" value="6-blade_b-propeller_TolB-like"/>
</dbReference>